<dbReference type="OrthoDB" id="369398at2"/>
<dbReference type="PANTHER" id="PTHR36203">
    <property type="entry name" value="ASCORBATE-SPECIFIC PTS SYSTEM EIIA COMPONENT"/>
    <property type="match status" value="1"/>
</dbReference>
<dbReference type="Gene3D" id="3.40.930.10">
    <property type="entry name" value="Mannitol-specific EII, Chain A"/>
    <property type="match status" value="1"/>
</dbReference>
<organism evidence="11 12">
    <name type="scientific">Mycoplasma anserisalpingitidis</name>
    <dbReference type="NCBI Taxonomy" id="519450"/>
    <lineage>
        <taxon>Bacteria</taxon>
        <taxon>Bacillati</taxon>
        <taxon>Mycoplasmatota</taxon>
        <taxon>Mollicutes</taxon>
        <taxon>Mycoplasmataceae</taxon>
        <taxon>Mycoplasma</taxon>
    </lineage>
</organism>
<evidence type="ECO:0000256" key="9">
    <source>
        <dbReference type="ARBA" id="ARBA00041175"/>
    </source>
</evidence>
<evidence type="ECO:0000256" key="8">
    <source>
        <dbReference type="ARBA" id="ARBA00037387"/>
    </source>
</evidence>
<keyword evidence="12" id="KW-1185">Reference proteome</keyword>
<evidence type="ECO:0000256" key="3">
    <source>
        <dbReference type="ARBA" id="ARBA00022490"/>
    </source>
</evidence>
<evidence type="ECO:0000313" key="12">
    <source>
        <dbReference type="Proteomes" id="UP000318927"/>
    </source>
</evidence>
<keyword evidence="5" id="KW-0808">Transferase</keyword>
<evidence type="ECO:0000313" key="11">
    <source>
        <dbReference type="EMBL" id="QDY87051.1"/>
    </source>
</evidence>
<accession>A0A5B8JED0</accession>
<dbReference type="KEGG" id="mans:FRW55_02690"/>
<dbReference type="AlphaFoldDB" id="A0A5B8JED0"/>
<reference evidence="11 12" key="1">
    <citation type="journal article" date="2019" name="Microbiol. Resour. Announc.">
        <title>Complete Genome Sequences of Three Mycoplasma anserisalpingitis (Mycoplasma sp. 1220) Strains.</title>
        <authorList>
            <person name="Grozner D."/>
            <person name="Forro B."/>
            <person name="Kovacs A.B."/>
            <person name="Marton S."/>
            <person name="Banyai K."/>
            <person name="Kreizinger Z."/>
            <person name="Sulyok K.M."/>
            <person name="Gyuranecz M."/>
        </authorList>
    </citation>
    <scope>NUCLEOTIDE SEQUENCE [LARGE SCALE GENOMIC DNA]</scope>
    <source>
        <strain evidence="11 12">ATCC:BAA-2147</strain>
    </source>
</reference>
<dbReference type="GO" id="GO:0016301">
    <property type="term" value="F:kinase activity"/>
    <property type="evidence" value="ECO:0007669"/>
    <property type="project" value="UniProtKB-KW"/>
</dbReference>
<dbReference type="Proteomes" id="UP000318927">
    <property type="component" value="Chromosome"/>
</dbReference>
<dbReference type="GO" id="GO:0005737">
    <property type="term" value="C:cytoplasm"/>
    <property type="evidence" value="ECO:0007669"/>
    <property type="project" value="UniProtKB-SubCell"/>
</dbReference>
<sequence length="146" mass="16869">MSKLFNEEMLEFNNIKDWKECVNHGVELLVKNKYATKELADAIFKSTEQFGAYYVLEHGLALLHAAPGPYSLKNGASVMVLNDFVQFNNQEDKYAKVIITLCAVDSHSHLDILQEFAHYFTNEEFKKQLYEAKNIDEVKSLIQKFK</sequence>
<protein>
    <recommendedName>
        <fullName evidence="9">Ascorbate-specific PTS system EIIA component</fullName>
    </recommendedName>
    <alternativeName>
        <fullName evidence="10">Ascorbate-specific phosphotransferase enzyme IIA component</fullName>
    </alternativeName>
</protein>
<dbReference type="InterPro" id="IPR051351">
    <property type="entry name" value="Ascorbate-PTS_EIIA_comp"/>
</dbReference>
<dbReference type="SUPFAM" id="SSF55804">
    <property type="entry name" value="Phoshotransferase/anion transport protein"/>
    <property type="match status" value="1"/>
</dbReference>
<name>A0A5B8JED0_9MOLU</name>
<keyword evidence="4" id="KW-0597">Phosphoprotein</keyword>
<evidence type="ECO:0000256" key="4">
    <source>
        <dbReference type="ARBA" id="ARBA00022553"/>
    </source>
</evidence>
<dbReference type="InterPro" id="IPR016152">
    <property type="entry name" value="PTrfase/Anion_transptr"/>
</dbReference>
<keyword evidence="6" id="KW-0598">Phosphotransferase system</keyword>
<evidence type="ECO:0000256" key="1">
    <source>
        <dbReference type="ARBA" id="ARBA00004496"/>
    </source>
</evidence>
<dbReference type="PROSITE" id="PS51094">
    <property type="entry name" value="PTS_EIIA_TYPE_2"/>
    <property type="match status" value="1"/>
</dbReference>
<evidence type="ECO:0000256" key="7">
    <source>
        <dbReference type="ARBA" id="ARBA00022777"/>
    </source>
</evidence>
<gene>
    <name evidence="11" type="ORF">FRW55_02690</name>
</gene>
<evidence type="ECO:0000256" key="5">
    <source>
        <dbReference type="ARBA" id="ARBA00022679"/>
    </source>
</evidence>
<keyword evidence="3" id="KW-0963">Cytoplasm</keyword>
<keyword evidence="7" id="KW-0418">Kinase</keyword>
<keyword evidence="2" id="KW-0813">Transport</keyword>
<proteinExistence type="predicted"/>
<comment type="subcellular location">
    <subcellularLocation>
        <location evidence="1">Cytoplasm</location>
    </subcellularLocation>
</comment>
<evidence type="ECO:0000256" key="2">
    <source>
        <dbReference type="ARBA" id="ARBA00022448"/>
    </source>
</evidence>
<evidence type="ECO:0000256" key="6">
    <source>
        <dbReference type="ARBA" id="ARBA00022683"/>
    </source>
</evidence>
<dbReference type="PANTHER" id="PTHR36203:SF1">
    <property type="entry name" value="ASCORBATE-SPECIFIC PTS SYSTEM EIIA COMPONENT"/>
    <property type="match status" value="1"/>
</dbReference>
<dbReference type="EMBL" id="CP042295">
    <property type="protein sequence ID" value="QDY87051.1"/>
    <property type="molecule type" value="Genomic_DNA"/>
</dbReference>
<dbReference type="RefSeq" id="WP_146367489.1">
    <property type="nucleotide sequence ID" value="NZ_CP041664.1"/>
</dbReference>
<comment type="function">
    <text evidence="8">The phosphoenolpyruvate-dependent sugar phosphotransferase system (sugar PTS), a major carbohydrate active transport system, catalyzes the phosphorylation of incoming sugar substrates concomitantly with their translocation across the cell membrane. The enzyme II UlaABC PTS system is involved in ascorbate transport.</text>
</comment>
<evidence type="ECO:0000256" key="10">
    <source>
        <dbReference type="ARBA" id="ARBA00042072"/>
    </source>
</evidence>
<keyword evidence="11" id="KW-0762">Sugar transport</keyword>
<dbReference type="Pfam" id="PF00359">
    <property type="entry name" value="PTS_EIIA_2"/>
    <property type="match status" value="1"/>
</dbReference>
<dbReference type="InterPro" id="IPR002178">
    <property type="entry name" value="PTS_EIIA_type-2_dom"/>
</dbReference>
<dbReference type="GO" id="GO:0009401">
    <property type="term" value="P:phosphoenolpyruvate-dependent sugar phosphotransferase system"/>
    <property type="evidence" value="ECO:0007669"/>
    <property type="project" value="UniProtKB-KW"/>
</dbReference>